<protein>
    <recommendedName>
        <fullName evidence="4">DNase I-like protein</fullName>
    </recommendedName>
</protein>
<comment type="caution">
    <text evidence="2">The sequence shown here is derived from an EMBL/GenBank/DDBJ whole genome shotgun (WGS) entry which is preliminary data.</text>
</comment>
<feature type="compositionally biased region" description="Polar residues" evidence="1">
    <location>
        <begin position="31"/>
        <end position="42"/>
    </location>
</feature>
<dbReference type="Gene3D" id="3.60.10.10">
    <property type="entry name" value="Endonuclease/exonuclease/phosphatase"/>
    <property type="match status" value="1"/>
</dbReference>
<dbReference type="SUPFAM" id="SSF56219">
    <property type="entry name" value="DNase I-like"/>
    <property type="match status" value="1"/>
</dbReference>
<evidence type="ECO:0000256" key="1">
    <source>
        <dbReference type="SAM" id="MobiDB-lite"/>
    </source>
</evidence>
<name>A0A9W8CQY2_9FUNG</name>
<dbReference type="AlphaFoldDB" id="A0A9W8CQY2"/>
<dbReference type="EMBL" id="JANBOJ010000123">
    <property type="protein sequence ID" value="KAJ1722229.1"/>
    <property type="molecule type" value="Genomic_DNA"/>
</dbReference>
<gene>
    <name evidence="2" type="ORF">LPJ53_003328</name>
</gene>
<organism evidence="2 3">
    <name type="scientific">Coemansia erecta</name>
    <dbReference type="NCBI Taxonomy" id="147472"/>
    <lineage>
        <taxon>Eukaryota</taxon>
        <taxon>Fungi</taxon>
        <taxon>Fungi incertae sedis</taxon>
        <taxon>Zoopagomycota</taxon>
        <taxon>Kickxellomycotina</taxon>
        <taxon>Kickxellomycetes</taxon>
        <taxon>Kickxellales</taxon>
        <taxon>Kickxellaceae</taxon>
        <taxon>Coemansia</taxon>
    </lineage>
</organism>
<accession>A0A9W8CQY2</accession>
<keyword evidence="3" id="KW-1185">Reference proteome</keyword>
<proteinExistence type="predicted"/>
<dbReference type="Proteomes" id="UP001149813">
    <property type="component" value="Unassembled WGS sequence"/>
</dbReference>
<evidence type="ECO:0000313" key="2">
    <source>
        <dbReference type="EMBL" id="KAJ1722229.1"/>
    </source>
</evidence>
<dbReference type="OrthoDB" id="1706811at2759"/>
<reference evidence="2" key="1">
    <citation type="submission" date="2022-07" db="EMBL/GenBank/DDBJ databases">
        <title>Phylogenomic reconstructions and comparative analyses of Kickxellomycotina fungi.</title>
        <authorList>
            <person name="Reynolds N.K."/>
            <person name="Stajich J.E."/>
            <person name="Barry K."/>
            <person name="Grigoriev I.V."/>
            <person name="Crous P."/>
            <person name="Smith M.E."/>
        </authorList>
    </citation>
    <scope>NUCLEOTIDE SEQUENCE</scope>
    <source>
        <strain evidence="2">NBRC 32514</strain>
    </source>
</reference>
<dbReference type="InterPro" id="IPR036691">
    <property type="entry name" value="Endo/exonu/phosph_ase_sf"/>
</dbReference>
<sequence length="436" mass="48595">MGFGETLNPWVAEAPDGPTWSTILVHGGPPNTGQRGTSQNFPENPARQANKPTRVDNGTPFSALHLIEKTGTEANAFDVTAVPPVCIVPNQHDYPCLGYLVPAGATYTDIQDAFITNQDKLTSSLHLTFYRSSRLAVIRFRNDKDRLTFLSEPIEINGIPVRLSQFQAYSPEITFVTLTGLQEANPRDAATKIHAALSDHGCVIDIVLYKHGPFLSSLAQVVVSLPEGKTIDGLVELGDYNVTALGKRVDKACVYCKTKGHTKADLKDMVWHHQPTQPMFTWRGHGCMSRIDHAFATANLLDAVESVTVNHPPRSDHCPLTLTLQWGEAERTALRPWKLTTTHLNHQLFHNTYLKILTDENPAAKNRPVDSKRKAWDRYKLRVRRYATGYGICLKRQADLRYGNDSRLLDCIDSDLAALPPGDKREDLRLSNKSKN</sequence>
<evidence type="ECO:0008006" key="4">
    <source>
        <dbReference type="Google" id="ProtNLM"/>
    </source>
</evidence>
<feature type="region of interest" description="Disordered" evidence="1">
    <location>
        <begin position="1"/>
        <end position="59"/>
    </location>
</feature>
<evidence type="ECO:0000313" key="3">
    <source>
        <dbReference type="Proteomes" id="UP001149813"/>
    </source>
</evidence>